<sequence length="165" mass="18139">MAEWKYCLLLLSLAVGWSVVAAMALSSTTDGKIGQVRALGNLPELVFKVQQIYIKYDCAYQDPDGVCSPTSSPNCADVKNSAVCVLNSCEQQSESDRDTVAEILSNIAQLSHNKCDLNKEDILQAANGQKSVDLNSWILLFTSIFCVMVTRIQCITGNIKETEFY</sequence>
<gene>
    <name evidence="2" type="ORF">RRG08_032304</name>
</gene>
<evidence type="ECO:0000313" key="3">
    <source>
        <dbReference type="Proteomes" id="UP001283361"/>
    </source>
</evidence>
<keyword evidence="1" id="KW-0732">Signal</keyword>
<reference evidence="2" key="1">
    <citation type="journal article" date="2023" name="G3 (Bethesda)">
        <title>A reference genome for the long-term kleptoplast-retaining sea slug Elysia crispata morphotype clarki.</title>
        <authorList>
            <person name="Eastman K.E."/>
            <person name="Pendleton A.L."/>
            <person name="Shaikh M.A."/>
            <person name="Suttiyut T."/>
            <person name="Ogas R."/>
            <person name="Tomko P."/>
            <person name="Gavelis G."/>
            <person name="Widhalm J.R."/>
            <person name="Wisecaver J.H."/>
        </authorList>
    </citation>
    <scope>NUCLEOTIDE SEQUENCE</scope>
    <source>
        <strain evidence="2">ECLA1</strain>
    </source>
</reference>
<evidence type="ECO:0000256" key="1">
    <source>
        <dbReference type="SAM" id="SignalP"/>
    </source>
</evidence>
<dbReference type="AlphaFoldDB" id="A0AAE1ARF7"/>
<keyword evidence="3" id="KW-1185">Reference proteome</keyword>
<evidence type="ECO:0000313" key="2">
    <source>
        <dbReference type="EMBL" id="KAK3792667.1"/>
    </source>
</evidence>
<feature type="signal peptide" evidence="1">
    <location>
        <begin position="1"/>
        <end position="22"/>
    </location>
</feature>
<comment type="caution">
    <text evidence="2">The sequence shown here is derived from an EMBL/GenBank/DDBJ whole genome shotgun (WGS) entry which is preliminary data.</text>
</comment>
<dbReference type="EMBL" id="JAWDGP010001353">
    <property type="protein sequence ID" value="KAK3792667.1"/>
    <property type="molecule type" value="Genomic_DNA"/>
</dbReference>
<protein>
    <submittedName>
        <fullName evidence="2">Uncharacterized protein</fullName>
    </submittedName>
</protein>
<name>A0AAE1ARF7_9GAST</name>
<dbReference type="Proteomes" id="UP001283361">
    <property type="component" value="Unassembled WGS sequence"/>
</dbReference>
<proteinExistence type="predicted"/>
<feature type="chain" id="PRO_5042000585" evidence="1">
    <location>
        <begin position="23"/>
        <end position="165"/>
    </location>
</feature>
<organism evidence="2 3">
    <name type="scientific">Elysia crispata</name>
    <name type="common">lettuce slug</name>
    <dbReference type="NCBI Taxonomy" id="231223"/>
    <lineage>
        <taxon>Eukaryota</taxon>
        <taxon>Metazoa</taxon>
        <taxon>Spiralia</taxon>
        <taxon>Lophotrochozoa</taxon>
        <taxon>Mollusca</taxon>
        <taxon>Gastropoda</taxon>
        <taxon>Heterobranchia</taxon>
        <taxon>Euthyneura</taxon>
        <taxon>Panpulmonata</taxon>
        <taxon>Sacoglossa</taxon>
        <taxon>Placobranchoidea</taxon>
        <taxon>Plakobranchidae</taxon>
        <taxon>Elysia</taxon>
    </lineage>
</organism>
<accession>A0AAE1ARF7</accession>